<evidence type="ECO:0000256" key="12">
    <source>
        <dbReference type="ARBA" id="ARBA00036117"/>
    </source>
</evidence>
<comment type="catalytic activity">
    <reaction evidence="12">
        <text>fumarate(in) + L-aspartate(out) = fumarate(out) + L-aspartate(in)</text>
        <dbReference type="Rhea" id="RHEA:72459"/>
        <dbReference type="ChEBI" id="CHEBI:29806"/>
        <dbReference type="ChEBI" id="CHEBI:29991"/>
    </reaction>
    <physiologicalReaction direction="left-to-right" evidence="12">
        <dbReference type="Rhea" id="RHEA:72460"/>
    </physiologicalReaction>
</comment>
<keyword evidence="8 13" id="KW-0472">Membrane</keyword>
<evidence type="ECO:0000256" key="7">
    <source>
        <dbReference type="ARBA" id="ARBA00022989"/>
    </source>
</evidence>
<evidence type="ECO:0000256" key="4">
    <source>
        <dbReference type="ARBA" id="ARBA00022475"/>
    </source>
</evidence>
<comment type="catalytic activity">
    <reaction evidence="11">
        <text>fumarate(in) + succinate(out) = fumarate(out) + succinate(in)</text>
        <dbReference type="Rhea" id="RHEA:29323"/>
        <dbReference type="ChEBI" id="CHEBI:29806"/>
        <dbReference type="ChEBI" id="CHEBI:30031"/>
    </reaction>
    <physiologicalReaction direction="right-to-left" evidence="11">
        <dbReference type="Rhea" id="RHEA:29325"/>
    </physiologicalReaction>
</comment>
<feature type="transmembrane region" description="Helical" evidence="14">
    <location>
        <begin position="419"/>
        <end position="440"/>
    </location>
</feature>
<evidence type="ECO:0000313" key="16">
    <source>
        <dbReference type="Proteomes" id="UP000467488"/>
    </source>
</evidence>
<dbReference type="PANTHER" id="PTHR36106:SF2">
    <property type="entry name" value="C4-DICARBOXYLATE TRANSPORTER DCUA"/>
    <property type="match status" value="1"/>
</dbReference>
<feature type="transmembrane region" description="Helical" evidence="14">
    <location>
        <begin position="167"/>
        <end position="193"/>
    </location>
</feature>
<evidence type="ECO:0000256" key="14">
    <source>
        <dbReference type="SAM" id="Phobius"/>
    </source>
</evidence>
<evidence type="ECO:0000256" key="13">
    <source>
        <dbReference type="PIRNR" id="PIRNR004539"/>
    </source>
</evidence>
<proteinExistence type="inferred from homology"/>
<dbReference type="NCBIfam" id="NF006927">
    <property type="entry name" value="PRK09412.1"/>
    <property type="match status" value="1"/>
</dbReference>
<evidence type="ECO:0000256" key="2">
    <source>
        <dbReference type="ARBA" id="ARBA00006413"/>
    </source>
</evidence>
<evidence type="ECO:0000256" key="3">
    <source>
        <dbReference type="ARBA" id="ARBA00022448"/>
    </source>
</evidence>
<protein>
    <recommendedName>
        <fullName evidence="13">C4-dicarboxylate transporter</fullName>
    </recommendedName>
</protein>
<evidence type="ECO:0000256" key="1">
    <source>
        <dbReference type="ARBA" id="ARBA00004429"/>
    </source>
</evidence>
<feature type="transmembrane region" description="Helical" evidence="14">
    <location>
        <begin position="264"/>
        <end position="286"/>
    </location>
</feature>
<evidence type="ECO:0000256" key="5">
    <source>
        <dbReference type="ARBA" id="ARBA00022519"/>
    </source>
</evidence>
<comment type="similarity">
    <text evidence="2 13">Belongs to the DcuA/DcuB transporter (TC 2.A.13.1) family.</text>
</comment>
<feature type="transmembrane region" description="Helical" evidence="14">
    <location>
        <begin position="366"/>
        <end position="390"/>
    </location>
</feature>
<feature type="transmembrane region" description="Helical" evidence="14">
    <location>
        <begin position="234"/>
        <end position="252"/>
    </location>
</feature>
<feature type="transmembrane region" description="Helical" evidence="14">
    <location>
        <begin position="89"/>
        <end position="112"/>
    </location>
</feature>
<evidence type="ECO:0000313" key="15">
    <source>
        <dbReference type="EMBL" id="BBU87465.1"/>
    </source>
</evidence>
<feature type="transmembrane region" description="Helical" evidence="14">
    <location>
        <begin position="335"/>
        <end position="354"/>
    </location>
</feature>
<keyword evidence="4 13" id="KW-1003">Cell membrane</keyword>
<evidence type="ECO:0000256" key="8">
    <source>
        <dbReference type="ARBA" id="ARBA00023136"/>
    </source>
</evidence>
<evidence type="ECO:0000256" key="11">
    <source>
        <dbReference type="ARBA" id="ARBA00034287"/>
    </source>
</evidence>
<accession>A0A8S0G2P2</accession>
<organism evidence="15 16">
    <name type="scientific">Escherichia coli</name>
    <dbReference type="NCBI Taxonomy" id="562"/>
    <lineage>
        <taxon>Bacteria</taxon>
        <taxon>Pseudomonadati</taxon>
        <taxon>Pseudomonadota</taxon>
        <taxon>Gammaproteobacteria</taxon>
        <taxon>Enterobacterales</taxon>
        <taxon>Enterobacteriaceae</taxon>
        <taxon>Escherichia</taxon>
    </lineage>
</organism>
<dbReference type="GO" id="GO:0005886">
    <property type="term" value="C:plasma membrane"/>
    <property type="evidence" value="ECO:0007669"/>
    <property type="project" value="UniProtKB-SubCell"/>
</dbReference>
<dbReference type="Pfam" id="PF03605">
    <property type="entry name" value="DcuA_DcuB"/>
    <property type="match status" value="1"/>
</dbReference>
<dbReference type="Proteomes" id="UP000467488">
    <property type="component" value="Chromosome"/>
</dbReference>
<comment type="function">
    <text evidence="13">Responsible for the transport of C4-dicarboxylates.</text>
</comment>
<dbReference type="PANTHER" id="PTHR36106">
    <property type="entry name" value="ANAEROBIC C4-DICARBOXYLATE TRANSPORTER DCUB"/>
    <property type="match status" value="1"/>
</dbReference>
<keyword evidence="3 13" id="KW-0813">Transport</keyword>
<feature type="transmembrane region" description="Helical" evidence="14">
    <location>
        <begin position="6"/>
        <end position="38"/>
    </location>
</feature>
<dbReference type="EMBL" id="AP022360">
    <property type="protein sequence ID" value="BBU87465.1"/>
    <property type="molecule type" value="Genomic_DNA"/>
</dbReference>
<sequence length="442" mass="46732">MLVVELIIVLLAIFLGARLGGIGIGFAGGLGVLVLAAIGAISFKPGNIPFDVISIIMAVIAAISAMQVAGGLDYLVHQTEKLLRRNPKYITILAPIVTYFLTIFAGTGNISLATLPVIAEVAKEQGVKPCRPLSTAVVSAQIAITASPISAAVVYMSSVMEGHGISYLHLLSVVIPSTLLAVLVMSFLVTMLFNSKLSDDPIYRKRLDFGVDTREGLVELRGEKQIEIKSGAKTSVWLFLLGVVGVVIYAIINSPSMGLVEKPLMNTTNAILIIMLSVATLTTVICKVDTDNILNSSTFKAGMSACICILGVAWLGDTFVSNNIDWIKDTAGEVIQGHPWLLAVIFFFASALLYSQAATAKALMPMALALNVSPLTAVASFAAVSGLFILPTYPTLVAAVQMDDTGTTRIGKFVFNHPFFIPGTLGVALAVCFGFVLGSFML</sequence>
<dbReference type="NCBIfam" id="NF009136">
    <property type="entry name" value="PRK12489.1"/>
    <property type="match status" value="1"/>
</dbReference>
<feature type="transmembrane region" description="Helical" evidence="14">
    <location>
        <begin position="50"/>
        <end position="69"/>
    </location>
</feature>
<name>A0A8S0G2P2_ECOLX</name>
<comment type="subcellular location">
    <subcellularLocation>
        <location evidence="1 13">Cell inner membrane</location>
        <topology evidence="1 13">Multi-pass membrane protein</topology>
    </subcellularLocation>
</comment>
<evidence type="ECO:0000256" key="6">
    <source>
        <dbReference type="ARBA" id="ARBA00022692"/>
    </source>
</evidence>
<dbReference type="NCBIfam" id="TIGR00770">
    <property type="entry name" value="Dcu"/>
    <property type="match status" value="1"/>
</dbReference>
<keyword evidence="7 14" id="KW-1133">Transmembrane helix</keyword>
<comment type="catalytic activity">
    <reaction evidence="9">
        <text>L-aspartate(in) + succinate(out) = L-aspartate(out) + succinate(in)</text>
        <dbReference type="Rhea" id="RHEA:29343"/>
        <dbReference type="ChEBI" id="CHEBI:29991"/>
        <dbReference type="ChEBI" id="CHEBI:30031"/>
    </reaction>
    <physiologicalReaction direction="right-to-left" evidence="9">
        <dbReference type="Rhea" id="RHEA:29345"/>
    </physiologicalReaction>
</comment>
<feature type="transmembrane region" description="Helical" evidence="14">
    <location>
        <begin position="298"/>
        <end position="315"/>
    </location>
</feature>
<feature type="transmembrane region" description="Helical" evidence="14">
    <location>
        <begin position="133"/>
        <end position="155"/>
    </location>
</feature>
<evidence type="ECO:0000256" key="10">
    <source>
        <dbReference type="ARBA" id="ARBA00034284"/>
    </source>
</evidence>
<evidence type="ECO:0000256" key="9">
    <source>
        <dbReference type="ARBA" id="ARBA00034237"/>
    </source>
</evidence>
<keyword evidence="6 14" id="KW-0812">Transmembrane</keyword>
<dbReference type="PIRSF" id="PIRSF004539">
    <property type="entry name" value="C4-dicrbxl_trns"/>
    <property type="match status" value="1"/>
</dbReference>
<dbReference type="InterPro" id="IPR004668">
    <property type="entry name" value="Anaer_Dcu_memb_transpt"/>
</dbReference>
<comment type="catalytic activity">
    <reaction evidence="10">
        <text>(S)-malate(in) + succinate(out) = (S)-malate(out) + succinate(in)</text>
        <dbReference type="Rhea" id="RHEA:29327"/>
        <dbReference type="ChEBI" id="CHEBI:15589"/>
        <dbReference type="ChEBI" id="CHEBI:30031"/>
    </reaction>
    <physiologicalReaction direction="right-to-left" evidence="10">
        <dbReference type="Rhea" id="RHEA:29329"/>
    </physiologicalReaction>
</comment>
<dbReference type="AlphaFoldDB" id="A0A8S0G2P2"/>
<dbReference type="GO" id="GO:0015556">
    <property type="term" value="F:C4-dicarboxylate transmembrane transporter activity"/>
    <property type="evidence" value="ECO:0007669"/>
    <property type="project" value="InterPro"/>
</dbReference>
<reference evidence="15 16" key="1">
    <citation type="submission" date="2020-01" db="EMBL/GenBank/DDBJ databases">
        <title>Dynamics of blaIMP-6 dissemination in carbapenem resistant Enterobacteriacea isolated from regional surveillance in Osaka, Japan.</title>
        <authorList>
            <person name="Abe R."/>
            <person name="Akeda Y."/>
            <person name="Sugawara Y."/>
            <person name="Yamamoto N."/>
            <person name="Tomono K."/>
            <person name="Takeuchi D."/>
            <person name="Kawahara R."/>
            <person name="Hamada S."/>
        </authorList>
    </citation>
    <scope>NUCLEOTIDE SEQUENCE [LARGE SCALE GENOMIC DNA]</scope>
    <source>
        <strain evidence="15 16">E300</strain>
    </source>
</reference>
<keyword evidence="5 13" id="KW-0997">Cell inner membrane</keyword>
<gene>
    <name evidence="15" type="primary">dcuA</name>
    <name evidence="15" type="ORF">EIMP300_88650</name>
</gene>